<name>X0TBQ7_9ZZZZ</name>
<accession>X0TBQ7</accession>
<keyword evidence="1" id="KW-0812">Transmembrane</keyword>
<keyword evidence="1" id="KW-1133">Transmembrane helix</keyword>
<organism evidence="2">
    <name type="scientific">marine sediment metagenome</name>
    <dbReference type="NCBI Taxonomy" id="412755"/>
    <lineage>
        <taxon>unclassified sequences</taxon>
        <taxon>metagenomes</taxon>
        <taxon>ecological metagenomes</taxon>
    </lineage>
</organism>
<feature type="transmembrane region" description="Helical" evidence="1">
    <location>
        <begin position="135"/>
        <end position="153"/>
    </location>
</feature>
<proteinExistence type="predicted"/>
<dbReference type="AlphaFoldDB" id="X0TBQ7"/>
<protein>
    <submittedName>
        <fullName evidence="2">Uncharacterized protein</fullName>
    </submittedName>
</protein>
<comment type="caution">
    <text evidence="2">The sequence shown here is derived from an EMBL/GenBank/DDBJ whole genome shotgun (WGS) entry which is preliminary data.</text>
</comment>
<gene>
    <name evidence="2" type="ORF">S01H1_04518</name>
</gene>
<sequence length="158" mass="17846">MPYQAQYAQMGGPKTAIDDILDLDGEAEHQSRSIANKYIRDTMPTRQAMNPEQMMQMRARQMPQPPQARGMVPEIRHPRIVEDFEETKEPSIVKVANRIFGSTGSYIEALDDPDHPLHTVARALLSNDNPNCDKTVYIIVIIILCIAIACMIYKMNSS</sequence>
<evidence type="ECO:0000313" key="2">
    <source>
        <dbReference type="EMBL" id="GAF84766.1"/>
    </source>
</evidence>
<dbReference type="EMBL" id="BARS01002383">
    <property type="protein sequence ID" value="GAF84766.1"/>
    <property type="molecule type" value="Genomic_DNA"/>
</dbReference>
<evidence type="ECO:0000256" key="1">
    <source>
        <dbReference type="SAM" id="Phobius"/>
    </source>
</evidence>
<reference evidence="2" key="1">
    <citation type="journal article" date="2014" name="Front. Microbiol.">
        <title>High frequency of phylogenetically diverse reductive dehalogenase-homologous genes in deep subseafloor sedimentary metagenomes.</title>
        <authorList>
            <person name="Kawai M."/>
            <person name="Futagami T."/>
            <person name="Toyoda A."/>
            <person name="Takaki Y."/>
            <person name="Nishi S."/>
            <person name="Hori S."/>
            <person name="Arai W."/>
            <person name="Tsubouchi T."/>
            <person name="Morono Y."/>
            <person name="Uchiyama I."/>
            <person name="Ito T."/>
            <person name="Fujiyama A."/>
            <person name="Inagaki F."/>
            <person name="Takami H."/>
        </authorList>
    </citation>
    <scope>NUCLEOTIDE SEQUENCE</scope>
    <source>
        <strain evidence="2">Expedition CK06-06</strain>
    </source>
</reference>
<keyword evidence="1" id="KW-0472">Membrane</keyword>